<sequence length="178" mass="20594">MIPDDASLVHALQQGSQEAFSEIYRRYSRMVFIQAFKKVGVREVAEDILQEVFSALWTGKATLQPDKSLKAYLLGIVRFKVIDYYRLTALRLRHLDSLTHLMDQPEAPLQDALYAKEQEKTLHTHIQSLSDSVRTIFLLSRYDGLSIDDISQKLQLSNQTVRNQISKALKTLRLKWEE</sequence>
<dbReference type="SUPFAM" id="SSF88946">
    <property type="entry name" value="Sigma2 domain of RNA polymerase sigma factors"/>
    <property type="match status" value="1"/>
</dbReference>
<keyword evidence="8" id="KW-1185">Reference proteome</keyword>
<proteinExistence type="inferred from homology"/>
<reference evidence="7 8" key="1">
    <citation type="submission" date="2019-03" db="EMBL/GenBank/DDBJ databases">
        <title>Genomic Encyclopedia of Type Strains, Phase IV (KMG-IV): sequencing the most valuable type-strain genomes for metagenomic binning, comparative biology and taxonomic classification.</title>
        <authorList>
            <person name="Goeker M."/>
        </authorList>
    </citation>
    <scope>NUCLEOTIDE SEQUENCE [LARGE SCALE GENOMIC DNA]</scope>
    <source>
        <strain evidence="7 8">DSM 100059</strain>
    </source>
</reference>
<evidence type="ECO:0000313" key="7">
    <source>
        <dbReference type="EMBL" id="TDW99200.1"/>
    </source>
</evidence>
<dbReference type="GO" id="GO:0003677">
    <property type="term" value="F:DNA binding"/>
    <property type="evidence" value="ECO:0007669"/>
    <property type="project" value="InterPro"/>
</dbReference>
<evidence type="ECO:0000313" key="8">
    <source>
        <dbReference type="Proteomes" id="UP000294498"/>
    </source>
</evidence>
<organism evidence="7 8">
    <name type="scientific">Dinghuibacter silviterrae</name>
    <dbReference type="NCBI Taxonomy" id="1539049"/>
    <lineage>
        <taxon>Bacteria</taxon>
        <taxon>Pseudomonadati</taxon>
        <taxon>Bacteroidota</taxon>
        <taxon>Chitinophagia</taxon>
        <taxon>Chitinophagales</taxon>
        <taxon>Chitinophagaceae</taxon>
        <taxon>Dinghuibacter</taxon>
    </lineage>
</organism>
<evidence type="ECO:0000256" key="2">
    <source>
        <dbReference type="ARBA" id="ARBA00023015"/>
    </source>
</evidence>
<dbReference type="GO" id="GO:0006352">
    <property type="term" value="P:DNA-templated transcription initiation"/>
    <property type="evidence" value="ECO:0007669"/>
    <property type="project" value="InterPro"/>
</dbReference>
<dbReference type="Pfam" id="PF04542">
    <property type="entry name" value="Sigma70_r2"/>
    <property type="match status" value="1"/>
</dbReference>
<protein>
    <submittedName>
        <fullName evidence="7">RNA polymerase sigma-70 factor (ECF subfamily)</fullName>
    </submittedName>
</protein>
<dbReference type="Gene3D" id="1.10.10.10">
    <property type="entry name" value="Winged helix-like DNA-binding domain superfamily/Winged helix DNA-binding domain"/>
    <property type="match status" value="1"/>
</dbReference>
<dbReference type="AlphaFoldDB" id="A0A4R8DQ01"/>
<dbReference type="EMBL" id="SODV01000001">
    <property type="protein sequence ID" value="TDW99200.1"/>
    <property type="molecule type" value="Genomic_DNA"/>
</dbReference>
<gene>
    <name evidence="7" type="ORF">EDB95_0209</name>
</gene>
<dbReference type="InterPro" id="IPR013325">
    <property type="entry name" value="RNA_pol_sigma_r2"/>
</dbReference>
<accession>A0A4R8DQ01</accession>
<dbReference type="InterPro" id="IPR013249">
    <property type="entry name" value="RNA_pol_sigma70_r4_t2"/>
</dbReference>
<dbReference type="SUPFAM" id="SSF88659">
    <property type="entry name" value="Sigma3 and sigma4 domains of RNA polymerase sigma factors"/>
    <property type="match status" value="1"/>
</dbReference>
<dbReference type="GO" id="GO:0016987">
    <property type="term" value="F:sigma factor activity"/>
    <property type="evidence" value="ECO:0007669"/>
    <property type="project" value="UniProtKB-KW"/>
</dbReference>
<dbReference type="InterPro" id="IPR007627">
    <property type="entry name" value="RNA_pol_sigma70_r2"/>
</dbReference>
<evidence type="ECO:0000259" key="6">
    <source>
        <dbReference type="Pfam" id="PF08281"/>
    </source>
</evidence>
<dbReference type="InterPro" id="IPR014284">
    <property type="entry name" value="RNA_pol_sigma-70_dom"/>
</dbReference>
<feature type="domain" description="RNA polymerase sigma-70 region 2" evidence="5">
    <location>
        <begin position="23"/>
        <end position="86"/>
    </location>
</feature>
<comment type="similarity">
    <text evidence="1">Belongs to the sigma-70 factor family. ECF subfamily.</text>
</comment>
<keyword evidence="3" id="KW-0731">Sigma factor</keyword>
<dbReference type="PANTHER" id="PTHR43133:SF46">
    <property type="entry name" value="RNA POLYMERASE SIGMA-70 FACTOR ECF SUBFAMILY"/>
    <property type="match status" value="1"/>
</dbReference>
<evidence type="ECO:0000259" key="5">
    <source>
        <dbReference type="Pfam" id="PF04542"/>
    </source>
</evidence>
<dbReference type="Pfam" id="PF08281">
    <property type="entry name" value="Sigma70_r4_2"/>
    <property type="match status" value="1"/>
</dbReference>
<evidence type="ECO:0000256" key="1">
    <source>
        <dbReference type="ARBA" id="ARBA00010641"/>
    </source>
</evidence>
<dbReference type="NCBIfam" id="TIGR02937">
    <property type="entry name" value="sigma70-ECF"/>
    <property type="match status" value="1"/>
</dbReference>
<dbReference type="Gene3D" id="1.10.1740.10">
    <property type="match status" value="1"/>
</dbReference>
<keyword evidence="2" id="KW-0805">Transcription regulation</keyword>
<dbReference type="InterPro" id="IPR036388">
    <property type="entry name" value="WH-like_DNA-bd_sf"/>
</dbReference>
<dbReference type="Proteomes" id="UP000294498">
    <property type="component" value="Unassembled WGS sequence"/>
</dbReference>
<name>A0A4R8DQ01_9BACT</name>
<dbReference type="InterPro" id="IPR013324">
    <property type="entry name" value="RNA_pol_sigma_r3/r4-like"/>
</dbReference>
<keyword evidence="4" id="KW-0804">Transcription</keyword>
<evidence type="ECO:0000256" key="4">
    <source>
        <dbReference type="ARBA" id="ARBA00023163"/>
    </source>
</evidence>
<dbReference type="PANTHER" id="PTHR43133">
    <property type="entry name" value="RNA POLYMERASE ECF-TYPE SIGMA FACTO"/>
    <property type="match status" value="1"/>
</dbReference>
<comment type="caution">
    <text evidence="7">The sequence shown here is derived from an EMBL/GenBank/DDBJ whole genome shotgun (WGS) entry which is preliminary data.</text>
</comment>
<feature type="domain" description="RNA polymerase sigma factor 70 region 4 type 2" evidence="6">
    <location>
        <begin position="123"/>
        <end position="172"/>
    </location>
</feature>
<dbReference type="InterPro" id="IPR039425">
    <property type="entry name" value="RNA_pol_sigma-70-like"/>
</dbReference>
<evidence type="ECO:0000256" key="3">
    <source>
        <dbReference type="ARBA" id="ARBA00023082"/>
    </source>
</evidence>